<name>A0A380N3D5_9GAMM</name>
<evidence type="ECO:0000313" key="16">
    <source>
        <dbReference type="Proteomes" id="UP000254575"/>
    </source>
</evidence>
<dbReference type="EMBL" id="UHIA01000004">
    <property type="protein sequence ID" value="SUO98307.1"/>
    <property type="molecule type" value="Genomic_DNA"/>
</dbReference>
<dbReference type="InterPro" id="IPR050067">
    <property type="entry name" value="IPM_dehydratase_rel_enz"/>
</dbReference>
<evidence type="ECO:0000256" key="8">
    <source>
        <dbReference type="ARBA" id="ARBA00022723"/>
    </source>
</evidence>
<evidence type="ECO:0000256" key="4">
    <source>
        <dbReference type="ARBA" id="ARBA00011271"/>
    </source>
</evidence>
<comment type="cofactor">
    <cofactor evidence="13">
        <name>[4Fe-4S] cluster</name>
        <dbReference type="ChEBI" id="CHEBI:49883"/>
    </cofactor>
    <text evidence="13">Binds 1 [4Fe-4S] cluster per subunit.</text>
</comment>
<proteinExistence type="inferred from homology"/>
<evidence type="ECO:0000256" key="5">
    <source>
        <dbReference type="ARBA" id="ARBA00022430"/>
    </source>
</evidence>
<feature type="binding site" evidence="13">
    <location>
        <position position="339"/>
    </location>
    <ligand>
        <name>[4Fe-4S] cluster</name>
        <dbReference type="ChEBI" id="CHEBI:49883"/>
    </ligand>
</feature>
<dbReference type="InterPro" id="IPR033941">
    <property type="entry name" value="IPMI_cat"/>
</dbReference>
<keyword evidence="10 13" id="KW-0411">Iron-sulfur</keyword>
<feature type="binding site" evidence="13">
    <location>
        <position position="399"/>
    </location>
    <ligand>
        <name>[4Fe-4S] cluster</name>
        <dbReference type="ChEBI" id="CHEBI:49883"/>
    </ligand>
</feature>
<keyword evidence="16" id="KW-1185">Reference proteome</keyword>
<keyword evidence="5 13" id="KW-0432">Leucine biosynthesis</keyword>
<evidence type="ECO:0000256" key="10">
    <source>
        <dbReference type="ARBA" id="ARBA00023014"/>
    </source>
</evidence>
<evidence type="ECO:0000256" key="1">
    <source>
        <dbReference type="ARBA" id="ARBA00000491"/>
    </source>
</evidence>
<dbReference type="InterPro" id="IPR004430">
    <property type="entry name" value="3-IsopropMal_deHydase_lsu"/>
</dbReference>
<keyword evidence="8 13" id="KW-0479">Metal-binding</keyword>
<comment type="subunit">
    <text evidence="4 13">Heterodimer of LeuC and LeuD.</text>
</comment>
<dbReference type="InterPro" id="IPR036008">
    <property type="entry name" value="Aconitase_4Fe-4S_dom"/>
</dbReference>
<dbReference type="PROSITE" id="PS01244">
    <property type="entry name" value="ACONITASE_2"/>
    <property type="match status" value="1"/>
</dbReference>
<dbReference type="OrthoDB" id="9802769at2"/>
<keyword evidence="11 13" id="KW-0456">Lyase</keyword>
<accession>A0A380N3D5</accession>
<dbReference type="NCBIfam" id="TIGR00170">
    <property type="entry name" value="leuC"/>
    <property type="match status" value="1"/>
</dbReference>
<organism evidence="15 16">
    <name type="scientific">Suttonella indologenes</name>
    <dbReference type="NCBI Taxonomy" id="13276"/>
    <lineage>
        <taxon>Bacteria</taxon>
        <taxon>Pseudomonadati</taxon>
        <taxon>Pseudomonadota</taxon>
        <taxon>Gammaproteobacteria</taxon>
        <taxon>Cardiobacteriales</taxon>
        <taxon>Cardiobacteriaceae</taxon>
        <taxon>Suttonella</taxon>
    </lineage>
</organism>
<dbReference type="PANTHER" id="PTHR43822">
    <property type="entry name" value="HOMOACONITASE, MITOCHONDRIAL-RELATED"/>
    <property type="match status" value="1"/>
</dbReference>
<dbReference type="AlphaFoldDB" id="A0A380N3D5"/>
<keyword evidence="12 13" id="KW-0100">Branched-chain amino acid biosynthesis</keyword>
<dbReference type="Gene3D" id="3.30.499.10">
    <property type="entry name" value="Aconitase, domain 3"/>
    <property type="match status" value="2"/>
</dbReference>
<dbReference type="CDD" id="cd01583">
    <property type="entry name" value="IPMI"/>
    <property type="match status" value="1"/>
</dbReference>
<dbReference type="NCBIfam" id="NF004016">
    <property type="entry name" value="PRK05478.1"/>
    <property type="match status" value="1"/>
</dbReference>
<dbReference type="UniPathway" id="UPA00048">
    <property type="reaction ID" value="UER00071"/>
</dbReference>
<dbReference type="PROSITE" id="PS00450">
    <property type="entry name" value="ACONITASE_1"/>
    <property type="match status" value="1"/>
</dbReference>
<dbReference type="FunFam" id="3.30.499.10:FF:000007">
    <property type="entry name" value="3-isopropylmalate dehydratase large subunit"/>
    <property type="match status" value="1"/>
</dbReference>
<dbReference type="NCBIfam" id="NF009116">
    <property type="entry name" value="PRK12466.1"/>
    <property type="match status" value="1"/>
</dbReference>
<evidence type="ECO:0000256" key="11">
    <source>
        <dbReference type="ARBA" id="ARBA00023239"/>
    </source>
</evidence>
<evidence type="ECO:0000256" key="6">
    <source>
        <dbReference type="ARBA" id="ARBA00022485"/>
    </source>
</evidence>
<evidence type="ECO:0000256" key="7">
    <source>
        <dbReference type="ARBA" id="ARBA00022605"/>
    </source>
</evidence>
<dbReference type="EC" id="4.2.1.33" evidence="13"/>
<dbReference type="InterPro" id="IPR015931">
    <property type="entry name" value="Acnase/IPM_dHydase_lsu_aba_1/3"/>
</dbReference>
<keyword evidence="7 13" id="KW-0028">Amino-acid biosynthesis</keyword>
<feature type="domain" description="Aconitase/3-isopropylmalate dehydratase large subunit alpha/beta/alpha" evidence="14">
    <location>
        <begin position="6"/>
        <end position="449"/>
    </location>
</feature>
<dbReference type="Pfam" id="PF00330">
    <property type="entry name" value="Aconitase"/>
    <property type="match status" value="1"/>
</dbReference>
<dbReference type="GO" id="GO:0051539">
    <property type="term" value="F:4 iron, 4 sulfur cluster binding"/>
    <property type="evidence" value="ECO:0007669"/>
    <property type="project" value="UniProtKB-KW"/>
</dbReference>
<comment type="pathway">
    <text evidence="3 13">Amino-acid biosynthesis; L-leucine biosynthesis; L-leucine from 3-methyl-2-oxobutanoate: step 2/4.</text>
</comment>
<evidence type="ECO:0000256" key="9">
    <source>
        <dbReference type="ARBA" id="ARBA00023004"/>
    </source>
</evidence>
<evidence type="ECO:0000259" key="14">
    <source>
        <dbReference type="Pfam" id="PF00330"/>
    </source>
</evidence>
<dbReference type="InterPro" id="IPR001030">
    <property type="entry name" value="Acoase/IPM_deHydtase_lsu_aba"/>
</dbReference>
<evidence type="ECO:0000256" key="2">
    <source>
        <dbReference type="ARBA" id="ARBA00002695"/>
    </source>
</evidence>
<comment type="function">
    <text evidence="2 13">Catalyzes the isomerization between 2-isopropylmalate and 3-isopropylmalate, via the formation of 2-isopropylmaleate.</text>
</comment>
<dbReference type="PANTHER" id="PTHR43822:SF9">
    <property type="entry name" value="3-ISOPROPYLMALATE DEHYDRATASE"/>
    <property type="match status" value="1"/>
</dbReference>
<keyword evidence="9 13" id="KW-0408">Iron</keyword>
<feature type="binding site" evidence="13">
    <location>
        <position position="402"/>
    </location>
    <ligand>
        <name>[4Fe-4S] cluster</name>
        <dbReference type="ChEBI" id="CHEBI:49883"/>
    </ligand>
</feature>
<comment type="similarity">
    <text evidence="13">Belongs to the aconitase/IPM isomerase family. LeuC type 1 subfamily.</text>
</comment>
<reference evidence="15 16" key="1">
    <citation type="submission" date="2018-06" db="EMBL/GenBank/DDBJ databases">
        <authorList>
            <consortium name="Pathogen Informatics"/>
            <person name="Doyle S."/>
        </authorList>
    </citation>
    <scope>NUCLEOTIDE SEQUENCE [LARGE SCALE GENOMIC DNA]</scope>
    <source>
        <strain evidence="15 16">NCTC10717</strain>
    </source>
</reference>
<evidence type="ECO:0000313" key="15">
    <source>
        <dbReference type="EMBL" id="SUO98307.1"/>
    </source>
</evidence>
<dbReference type="GO" id="GO:0009098">
    <property type="term" value="P:L-leucine biosynthetic process"/>
    <property type="evidence" value="ECO:0007669"/>
    <property type="project" value="UniProtKB-UniRule"/>
</dbReference>
<evidence type="ECO:0000256" key="12">
    <source>
        <dbReference type="ARBA" id="ARBA00023304"/>
    </source>
</evidence>
<dbReference type="PRINTS" id="PR00415">
    <property type="entry name" value="ACONITASE"/>
</dbReference>
<keyword evidence="6 13" id="KW-0004">4Fe-4S</keyword>
<dbReference type="HAMAP" id="MF_01026">
    <property type="entry name" value="LeuC_type1"/>
    <property type="match status" value="1"/>
</dbReference>
<dbReference type="Proteomes" id="UP000254575">
    <property type="component" value="Unassembled WGS sequence"/>
</dbReference>
<dbReference type="SUPFAM" id="SSF53732">
    <property type="entry name" value="Aconitase iron-sulfur domain"/>
    <property type="match status" value="1"/>
</dbReference>
<dbReference type="GO" id="GO:0003861">
    <property type="term" value="F:3-isopropylmalate dehydratase activity"/>
    <property type="evidence" value="ECO:0007669"/>
    <property type="project" value="UniProtKB-UniRule"/>
</dbReference>
<evidence type="ECO:0000256" key="13">
    <source>
        <dbReference type="HAMAP-Rule" id="MF_01026"/>
    </source>
</evidence>
<dbReference type="InterPro" id="IPR018136">
    <property type="entry name" value="Aconitase_4Fe-4S_BS"/>
</dbReference>
<sequence>MSSLYDKLWDRHVIAGHGEALQLLYIDQHLIHEVTTPQAFDGLRMTGRKVRRPDKTFATMDHNTPTILADRQAIRDEISKAQLDALARNCAEFGIELADMFDDRNGIVHMVGPELGLTLPGKTIVCGDSHTATHGAFGALAHGIGTSEVEHVLATQTLWQPKLKNLGIKVTGKLKVGVYAKDVILHILNRYGVSVGSGYAMEFFGDTIENMSMEERMTLCNMSIEGGAKVGLVAPDQTTFDYVKGRTYAPKDDAYLAAVEDWKTLKTDSESDYDQLIVIDVNTLTPQVTWGTHPGMGGGIEENVPAQAAANEKALEYMAISGGMAKKDIPLKHVFIGSCTNGRLSDLREAAHILKGRKVAAHITAVIVPGSMQVKHEAEAEGLDKIFIDAGCQWREPGCSTCLGMNPDLIPAYEHCASTSNRNFEGRQGKNARTHLVSPAMAAAAAVAGRFIDISRPDWEKELA</sequence>
<gene>
    <name evidence="13 15" type="primary">leuC</name>
    <name evidence="15" type="ORF">NCTC10717_02049</name>
</gene>
<protein>
    <recommendedName>
        <fullName evidence="13">3-isopropylmalate dehydratase large subunit</fullName>
        <ecNumber evidence="13">4.2.1.33</ecNumber>
    </recommendedName>
    <alternativeName>
        <fullName evidence="13">Alpha-IPM isomerase</fullName>
        <shortName evidence="13">IPMI</shortName>
    </alternativeName>
    <alternativeName>
        <fullName evidence="13">Isopropylmalate isomerase</fullName>
    </alternativeName>
</protein>
<comment type="catalytic activity">
    <reaction evidence="1 13">
        <text>(2R,3S)-3-isopropylmalate = (2S)-2-isopropylmalate</text>
        <dbReference type="Rhea" id="RHEA:32287"/>
        <dbReference type="ChEBI" id="CHEBI:1178"/>
        <dbReference type="ChEBI" id="CHEBI:35121"/>
        <dbReference type="EC" id="4.2.1.33"/>
    </reaction>
</comment>
<dbReference type="GO" id="GO:0046872">
    <property type="term" value="F:metal ion binding"/>
    <property type="evidence" value="ECO:0007669"/>
    <property type="project" value="UniProtKB-KW"/>
</dbReference>
<evidence type="ECO:0000256" key="3">
    <source>
        <dbReference type="ARBA" id="ARBA00004729"/>
    </source>
</evidence>